<dbReference type="GO" id="GO:0000324">
    <property type="term" value="C:fungal-type vacuole"/>
    <property type="evidence" value="ECO:0007669"/>
    <property type="project" value="TreeGrafter"/>
</dbReference>
<feature type="transmembrane region" description="Helical" evidence="5">
    <location>
        <begin position="88"/>
        <end position="111"/>
    </location>
</feature>
<evidence type="ECO:0000256" key="5">
    <source>
        <dbReference type="SAM" id="Phobius"/>
    </source>
</evidence>
<feature type="transmembrane region" description="Helical" evidence="5">
    <location>
        <begin position="253"/>
        <end position="271"/>
    </location>
</feature>
<dbReference type="EMBL" id="ML769426">
    <property type="protein sequence ID" value="KAE9403313.1"/>
    <property type="molecule type" value="Genomic_DNA"/>
</dbReference>
<dbReference type="GO" id="GO:0005886">
    <property type="term" value="C:plasma membrane"/>
    <property type="evidence" value="ECO:0007669"/>
    <property type="project" value="TreeGrafter"/>
</dbReference>
<evidence type="ECO:0000256" key="2">
    <source>
        <dbReference type="ARBA" id="ARBA00022692"/>
    </source>
</evidence>
<organism evidence="6 7">
    <name type="scientific">Gymnopus androsaceus JB14</name>
    <dbReference type="NCBI Taxonomy" id="1447944"/>
    <lineage>
        <taxon>Eukaryota</taxon>
        <taxon>Fungi</taxon>
        <taxon>Dikarya</taxon>
        <taxon>Basidiomycota</taxon>
        <taxon>Agaricomycotina</taxon>
        <taxon>Agaricomycetes</taxon>
        <taxon>Agaricomycetidae</taxon>
        <taxon>Agaricales</taxon>
        <taxon>Marasmiineae</taxon>
        <taxon>Omphalotaceae</taxon>
        <taxon>Gymnopus</taxon>
    </lineage>
</organism>
<feature type="transmembrane region" description="Helical" evidence="5">
    <location>
        <begin position="215"/>
        <end position="233"/>
    </location>
</feature>
<feature type="transmembrane region" description="Helical" evidence="5">
    <location>
        <begin position="22"/>
        <end position="44"/>
    </location>
</feature>
<dbReference type="AlphaFoldDB" id="A0A6A4HZW3"/>
<evidence type="ECO:0000313" key="6">
    <source>
        <dbReference type="EMBL" id="KAE9403313.1"/>
    </source>
</evidence>
<feature type="transmembrane region" description="Helical" evidence="5">
    <location>
        <begin position="132"/>
        <end position="151"/>
    </location>
</feature>
<sequence length="304" mass="33765">MNSTVLTLRDSGSNVNADLSPYGYIPTLWICIMFVVLFGVSTLIHLVHALISRHWFILPTAVLAGCGEILGWSARLWSNQNILASDPFTIQIACLIISPTPLLGSHFIIFGRLVQLLGPQFSRFRPRLYSRIFLTCDVVSLVIQAIGGGIASSATTDSATNLGTHVMLAGIITQLVILIVFSIIALEFMYCFNIDKPFRQEAGDKTGAMDKRRRIGLYAVCLSTTCLFIRAIFRVVELSGGWNGTVIHTQWAFDLFDATMVTIAMFTWNFVPSSWILAEYNTHHGQEIGMQYNTKQNPSYNSSL</sequence>
<keyword evidence="3 5" id="KW-1133">Transmembrane helix</keyword>
<dbReference type="Pfam" id="PF04479">
    <property type="entry name" value="RTA1"/>
    <property type="match status" value="1"/>
</dbReference>
<proteinExistence type="predicted"/>
<evidence type="ECO:0000256" key="4">
    <source>
        <dbReference type="ARBA" id="ARBA00023136"/>
    </source>
</evidence>
<keyword evidence="4 5" id="KW-0472">Membrane</keyword>
<comment type="subcellular location">
    <subcellularLocation>
        <location evidence="1">Membrane</location>
        <topology evidence="1">Multi-pass membrane protein</topology>
    </subcellularLocation>
</comment>
<gene>
    <name evidence="6" type="ORF">BT96DRAFT_815087</name>
</gene>
<dbReference type="PANTHER" id="PTHR31465">
    <property type="entry name" value="PROTEIN RTA1-RELATED"/>
    <property type="match status" value="1"/>
</dbReference>
<name>A0A6A4HZW3_9AGAR</name>
<evidence type="ECO:0000313" key="7">
    <source>
        <dbReference type="Proteomes" id="UP000799118"/>
    </source>
</evidence>
<dbReference type="InterPro" id="IPR007568">
    <property type="entry name" value="RTA1"/>
</dbReference>
<dbReference type="Proteomes" id="UP000799118">
    <property type="component" value="Unassembled WGS sequence"/>
</dbReference>
<reference evidence="6" key="1">
    <citation type="journal article" date="2019" name="Environ. Microbiol.">
        <title>Fungal ecological strategies reflected in gene transcription - a case study of two litter decomposers.</title>
        <authorList>
            <person name="Barbi F."/>
            <person name="Kohler A."/>
            <person name="Barry K."/>
            <person name="Baskaran P."/>
            <person name="Daum C."/>
            <person name="Fauchery L."/>
            <person name="Ihrmark K."/>
            <person name="Kuo A."/>
            <person name="LaButti K."/>
            <person name="Lipzen A."/>
            <person name="Morin E."/>
            <person name="Grigoriev I.V."/>
            <person name="Henrissat B."/>
            <person name="Lindahl B."/>
            <person name="Martin F."/>
        </authorList>
    </citation>
    <scope>NUCLEOTIDE SEQUENCE</scope>
    <source>
        <strain evidence="6">JB14</strain>
    </source>
</reference>
<keyword evidence="2 5" id="KW-0812">Transmembrane</keyword>
<keyword evidence="7" id="KW-1185">Reference proteome</keyword>
<accession>A0A6A4HZW3</accession>
<evidence type="ECO:0000256" key="3">
    <source>
        <dbReference type="ARBA" id="ARBA00022989"/>
    </source>
</evidence>
<feature type="transmembrane region" description="Helical" evidence="5">
    <location>
        <begin position="56"/>
        <end position="76"/>
    </location>
</feature>
<feature type="transmembrane region" description="Helical" evidence="5">
    <location>
        <begin position="171"/>
        <end position="194"/>
    </location>
</feature>
<dbReference type="OrthoDB" id="3358017at2759"/>
<evidence type="ECO:0000256" key="1">
    <source>
        <dbReference type="ARBA" id="ARBA00004141"/>
    </source>
</evidence>
<protein>
    <submittedName>
        <fullName evidence="6">RTA1-domain-containing protein</fullName>
    </submittedName>
</protein>
<dbReference type="PANTHER" id="PTHR31465:SF9">
    <property type="entry name" value="SPHINGOID LONG-CHAIN BASE TRANSPORTER RSB1"/>
    <property type="match status" value="1"/>
</dbReference>